<dbReference type="Proteomes" id="UP000061362">
    <property type="component" value="Chromosome"/>
</dbReference>
<dbReference type="GO" id="GO:0005829">
    <property type="term" value="C:cytosol"/>
    <property type="evidence" value="ECO:0007669"/>
    <property type="project" value="TreeGrafter"/>
</dbReference>
<dbReference type="FunFam" id="3.30.1330.40:FF:000001">
    <property type="entry name" value="L-PSP family endoribonuclease"/>
    <property type="match status" value="1"/>
</dbReference>
<dbReference type="InterPro" id="IPR006056">
    <property type="entry name" value="RidA"/>
</dbReference>
<dbReference type="CDD" id="cd00448">
    <property type="entry name" value="YjgF_YER057c_UK114_family"/>
    <property type="match status" value="1"/>
</dbReference>
<dbReference type="PATRIC" id="fig|43687.5.peg.1525"/>
<evidence type="ECO:0000313" key="7">
    <source>
        <dbReference type="EMBL" id="AKV83381.1"/>
    </source>
</evidence>
<evidence type="ECO:0000313" key="10">
    <source>
        <dbReference type="Proteomes" id="UP000061362"/>
    </source>
</evidence>
<dbReference type="GeneID" id="91755904"/>
<accession>A0A088E897</accession>
<dbReference type="PANTHER" id="PTHR11803">
    <property type="entry name" value="2-IMINOBUTANOATE/2-IMINOPROPANOATE DEAMINASE RIDA"/>
    <property type="match status" value="1"/>
</dbReference>
<dbReference type="OrthoDB" id="371655at2157"/>
<evidence type="ECO:0000313" key="11">
    <source>
        <dbReference type="Proteomes" id="UP000062398"/>
    </source>
</evidence>
<evidence type="ECO:0000313" key="6">
    <source>
        <dbReference type="EMBL" id="AKV81143.1"/>
    </source>
</evidence>
<dbReference type="EMBL" id="CP012176">
    <property type="protein sequence ID" value="AKV83381.1"/>
    <property type="molecule type" value="Genomic_DNA"/>
</dbReference>
<evidence type="ECO:0000313" key="2">
    <source>
        <dbReference type="EMBL" id="AIM27545.1"/>
    </source>
</evidence>
<dbReference type="InterPro" id="IPR035959">
    <property type="entry name" value="RutC-like_sf"/>
</dbReference>
<dbReference type="AlphaFoldDB" id="A0A088E897"/>
<evidence type="ECO:0000313" key="12">
    <source>
        <dbReference type="Proteomes" id="UP000062475"/>
    </source>
</evidence>
<evidence type="ECO:0000313" key="8">
    <source>
        <dbReference type="Proteomes" id="UP000029084"/>
    </source>
</evidence>
<dbReference type="EMBL" id="CP012175">
    <property type="protein sequence ID" value="AKV81143.1"/>
    <property type="molecule type" value="Genomic_DNA"/>
</dbReference>
<dbReference type="Proteomes" id="UP000056255">
    <property type="component" value="Chromosome"/>
</dbReference>
<dbReference type="EMBL" id="CP012173">
    <property type="protein sequence ID" value="AKV76646.1"/>
    <property type="molecule type" value="Genomic_DNA"/>
</dbReference>
<dbReference type="EMBL" id="CP012174">
    <property type="protein sequence ID" value="AKV78898.1"/>
    <property type="molecule type" value="Genomic_DNA"/>
</dbReference>
<reference evidence="10 11" key="2">
    <citation type="journal article" date="2015" name="Genome Announc.">
        <title>Complete Genome Sequences of Evolved Arsenate-Resistant Metallosphaera sedula Strains.</title>
        <authorList>
            <person name="Ai C."/>
            <person name="McCarthy S."/>
            <person name="Schackwitz W."/>
            <person name="Martin J."/>
            <person name="Lipzen A."/>
            <person name="Blum P."/>
        </authorList>
    </citation>
    <scope>NUCLEOTIDE SEQUENCE [LARGE SCALE GENOMIC DNA]</scope>
    <source>
        <strain evidence="5 11">ARS120-1</strain>
        <strain evidence="6 10">ARS120-2</strain>
        <strain evidence="3 13">ARS50-1</strain>
        <strain evidence="4 12">ARS50-2</strain>
    </source>
</reference>
<dbReference type="InterPro" id="IPR006175">
    <property type="entry name" value="YjgF/YER057c/UK114"/>
</dbReference>
<dbReference type="InterPro" id="IPR019897">
    <property type="entry name" value="RidA_CS"/>
</dbReference>
<comment type="similarity">
    <text evidence="1">Belongs to the RutC family.</text>
</comment>
<dbReference type="Proteomes" id="UP000068832">
    <property type="component" value="Chromosome"/>
</dbReference>
<dbReference type="Proteomes" id="UP000062398">
    <property type="component" value="Chromosome"/>
</dbReference>
<reference evidence="2 8" key="1">
    <citation type="journal article" date="2014" name="J. Bacteriol.">
        <title>Role of an Archaeal PitA Transporter in the Copper and Arsenic Resistance of Metallosphaera sedula, an Extreme Thermoacidophile.</title>
        <authorList>
            <person name="McCarthy S."/>
            <person name="Ai C."/>
            <person name="Wheaton G."/>
            <person name="Tevatia R."/>
            <person name="Eckrich V."/>
            <person name="Kelly R."/>
            <person name="Blum P."/>
        </authorList>
    </citation>
    <scope>NUCLEOTIDE SEQUENCE [LARGE SCALE GENOMIC DNA]</scope>
    <source>
        <strain evidence="2 8">CuR1</strain>
    </source>
</reference>
<evidence type="ECO:0000313" key="9">
    <source>
        <dbReference type="Proteomes" id="UP000056255"/>
    </source>
</evidence>
<dbReference type="EMBL" id="CP012172">
    <property type="protein sequence ID" value="AKV74407.1"/>
    <property type="molecule type" value="Genomic_DNA"/>
</dbReference>
<dbReference type="Proteomes" id="UP000029084">
    <property type="component" value="Chromosome"/>
</dbReference>
<name>A0A088E897_9CREN</name>
<dbReference type="Proteomes" id="UP000062475">
    <property type="component" value="Chromosome"/>
</dbReference>
<dbReference type="PANTHER" id="PTHR11803:SF39">
    <property type="entry name" value="2-IMINOBUTANOATE_2-IMINOPROPANOATE DEAMINASE"/>
    <property type="match status" value="1"/>
</dbReference>
<dbReference type="Pfam" id="PF01042">
    <property type="entry name" value="Ribonuc_L-PSP"/>
    <property type="match status" value="1"/>
</dbReference>
<evidence type="ECO:0000313" key="3">
    <source>
        <dbReference type="EMBL" id="AKV74407.1"/>
    </source>
</evidence>
<dbReference type="SUPFAM" id="SSF55298">
    <property type="entry name" value="YjgF-like"/>
    <property type="match status" value="1"/>
</dbReference>
<dbReference type="NCBIfam" id="TIGR00004">
    <property type="entry name" value="Rid family detoxifying hydrolase"/>
    <property type="match status" value="1"/>
</dbReference>
<organism evidence="2 8">
    <name type="scientific">Metallosphaera sedula</name>
    <dbReference type="NCBI Taxonomy" id="43687"/>
    <lineage>
        <taxon>Archaea</taxon>
        <taxon>Thermoproteota</taxon>
        <taxon>Thermoprotei</taxon>
        <taxon>Sulfolobales</taxon>
        <taxon>Sulfolobaceae</taxon>
        <taxon>Metallosphaera</taxon>
    </lineage>
</organism>
<dbReference type="OMA" id="GSYFKEP"/>
<protein>
    <submittedName>
        <fullName evidence="3">Deaminase</fullName>
    </submittedName>
    <submittedName>
        <fullName evidence="2">Endoribonuclease L-PSP</fullName>
    </submittedName>
</protein>
<dbReference type="GO" id="GO:0019239">
    <property type="term" value="F:deaminase activity"/>
    <property type="evidence" value="ECO:0007669"/>
    <property type="project" value="TreeGrafter"/>
</dbReference>
<dbReference type="EMBL" id="CP008822">
    <property type="protein sequence ID" value="AIM27545.1"/>
    <property type="molecule type" value="Genomic_DNA"/>
</dbReference>
<dbReference type="PROSITE" id="PS01094">
    <property type="entry name" value="UPF0076"/>
    <property type="match status" value="1"/>
</dbReference>
<dbReference type="Gene3D" id="3.30.1330.40">
    <property type="entry name" value="RutC-like"/>
    <property type="match status" value="1"/>
</dbReference>
<gene>
    <name evidence="2" type="ORF">HA72_1403</name>
    <name evidence="3" type="ORF">MsedA_1422</name>
    <name evidence="4" type="ORF">MsedB_1424</name>
    <name evidence="5" type="ORF">MsedC_1422</name>
    <name evidence="6" type="ORF">MsedD_1423</name>
    <name evidence="7" type="ORF">MsedE_1428</name>
</gene>
<evidence type="ECO:0000256" key="1">
    <source>
        <dbReference type="ARBA" id="ARBA00010552"/>
    </source>
</evidence>
<sequence length="126" mass="14143">MKEIIYSENSPKPIGPYSQAVLVDRILFVSGQIPLDPKTNELVKGGIEEQTKQVMENLKGILSSTGMTLDNVTMSFVYLKNLQDFPKFNEVYAKYFKEKPPARVTVQVGDLPRGSLVEIAVIAYKF</sequence>
<reference evidence="7 9" key="3">
    <citation type="submission" date="2015-07" db="EMBL/GenBank/DDBJ databases">
        <title>Physiological, transcriptional responses and genome re-sequencing of acid resistant extremely thermoacidophilic Metallosphaera sedula SARC-M1.</title>
        <authorList>
            <person name="Ai C."/>
            <person name="McCarthy S."/>
            <person name="Eckrich V."/>
            <person name="Rudrappa D."/>
            <person name="Qiu G."/>
            <person name="Blum P."/>
        </authorList>
    </citation>
    <scope>NUCLEOTIDE SEQUENCE [LARGE SCALE GENOMIC DNA]</scope>
    <source>
        <strain evidence="7 9">SARC-M1</strain>
    </source>
</reference>
<proteinExistence type="inferred from homology"/>
<evidence type="ECO:0000313" key="13">
    <source>
        <dbReference type="Proteomes" id="UP000068832"/>
    </source>
</evidence>
<evidence type="ECO:0000313" key="4">
    <source>
        <dbReference type="EMBL" id="AKV76646.1"/>
    </source>
</evidence>
<dbReference type="RefSeq" id="WP_012021348.1">
    <property type="nucleotide sequence ID" value="NZ_CP008822.1"/>
</dbReference>
<evidence type="ECO:0000313" key="5">
    <source>
        <dbReference type="EMBL" id="AKV78898.1"/>
    </source>
</evidence>